<sequence length="356" mass="39565">MDSHPPTSATADTPSEADLEWCHQAVQGVSRTFAITIDLLDAPMADAICVGYLLCRVADTIEDAGHIPPAEQTRLLYQYDAVLDPTDSTTIDEFREDVDEWIPDDDGDDADWSVVAHAPRIVATFDTCSPSVRNAVRPPVRELVGGMAMFVERHADEGGLRIGTRAELEEYCYYVAGTVGELITNLVCRDADSAQANRLRETSESFALLLQLVNVTKDVYVDYHDENNVYLPETWLEDADVPQDDLCDPEHSDDVAAVVERTADHAHSFTDDAQTYLESMPRERGNRLVAWTIPYLLAVGTLREVRKRPEDALRRAGIKVSREEVHALISSLAGGVERDALGDLRRTISERPFHLS</sequence>
<dbReference type="PANTHER" id="PTHR11626">
    <property type="entry name" value="FARNESYL-DIPHOSPHATE FARNESYLTRANSFERASE"/>
    <property type="match status" value="1"/>
</dbReference>
<dbReference type="Proteomes" id="UP000003751">
    <property type="component" value="Unassembled WGS sequence"/>
</dbReference>
<proteinExistence type="predicted"/>
<dbReference type="SFLD" id="SFLDS00005">
    <property type="entry name" value="Isoprenoid_Synthase_Type_I"/>
    <property type="match status" value="1"/>
</dbReference>
<protein>
    <submittedName>
        <fullName evidence="2">Farnesyl-diphosphate farnesyltransferase</fullName>
    </submittedName>
    <submittedName>
        <fullName evidence="1">Squalene/phytoene synthase</fullName>
    </submittedName>
</protein>
<dbReference type="InterPro" id="IPR008949">
    <property type="entry name" value="Isoprenoid_synthase_dom_sf"/>
</dbReference>
<dbReference type="GO" id="GO:0045338">
    <property type="term" value="P:farnesyl diphosphate metabolic process"/>
    <property type="evidence" value="ECO:0007669"/>
    <property type="project" value="InterPro"/>
</dbReference>
<dbReference type="PANTHER" id="PTHR11626:SF2">
    <property type="entry name" value="SQUALENE SYNTHASE"/>
    <property type="match status" value="1"/>
</dbReference>
<dbReference type="Pfam" id="PF00494">
    <property type="entry name" value="SQS_PSY"/>
    <property type="match status" value="1"/>
</dbReference>
<dbReference type="EMBL" id="AEMG01000028">
    <property type="protein sequence ID" value="EFW90291.1"/>
    <property type="molecule type" value="Genomic_DNA"/>
</dbReference>
<evidence type="ECO:0000313" key="1">
    <source>
        <dbReference type="EMBL" id="EFW90291.1"/>
    </source>
</evidence>
<organism evidence="1 3">
    <name type="scientific">Haladaptatus paucihalophilus DX253</name>
    <dbReference type="NCBI Taxonomy" id="797209"/>
    <lineage>
        <taxon>Archaea</taxon>
        <taxon>Methanobacteriati</taxon>
        <taxon>Methanobacteriota</taxon>
        <taxon>Stenosarchaea group</taxon>
        <taxon>Halobacteria</taxon>
        <taxon>Halobacteriales</taxon>
        <taxon>Haladaptataceae</taxon>
        <taxon>Haladaptatus</taxon>
    </lineage>
</organism>
<dbReference type="SFLD" id="SFLDG01018">
    <property type="entry name" value="Squalene/Phytoene_Synthase_Lik"/>
    <property type="match status" value="1"/>
</dbReference>
<dbReference type="STRING" id="797209.GCA_000376445_00698"/>
<dbReference type="Proteomes" id="UP000184203">
    <property type="component" value="Unassembled WGS sequence"/>
</dbReference>
<dbReference type="RefSeq" id="WP_007982702.1">
    <property type="nucleotide sequence ID" value="NZ_AEMG01000028.1"/>
</dbReference>
<keyword evidence="4" id="KW-1185">Reference proteome</keyword>
<dbReference type="InterPro" id="IPR002060">
    <property type="entry name" value="Squ/phyt_synthse"/>
</dbReference>
<dbReference type="InterPro" id="IPR044844">
    <property type="entry name" value="Trans_IPPS_euk-type"/>
</dbReference>
<reference evidence="2" key="2">
    <citation type="submission" date="2016-11" db="EMBL/GenBank/DDBJ databases">
        <authorList>
            <person name="Jaros S."/>
            <person name="Januszkiewicz K."/>
            <person name="Wedrychowicz H."/>
        </authorList>
    </citation>
    <scope>NUCLEOTIDE SEQUENCE [LARGE SCALE GENOMIC DNA]</scope>
    <source>
        <strain evidence="2">DX253</strain>
    </source>
</reference>
<reference evidence="4" key="3">
    <citation type="submission" date="2016-11" db="EMBL/GenBank/DDBJ databases">
        <authorList>
            <person name="Varghese N."/>
            <person name="Submissions S."/>
        </authorList>
    </citation>
    <scope>NUCLEOTIDE SEQUENCE [LARGE SCALE GENOMIC DNA]</scope>
    <source>
        <strain evidence="4">DX253</strain>
    </source>
</reference>
<dbReference type="eggNOG" id="arCOG02936">
    <property type="taxonomic scope" value="Archaea"/>
</dbReference>
<reference evidence="1 3" key="1">
    <citation type="journal article" date="2014" name="ISME J.">
        <title>Trehalose/2-sulfotrehalose biosynthesis and glycine-betaine uptake are widely spread mechanisms for osmoadaptation in the Halobacteriales.</title>
        <authorList>
            <person name="Youssef N.H."/>
            <person name="Savage-Ashlock K.N."/>
            <person name="McCully A.L."/>
            <person name="Luedtke B."/>
            <person name="Shaw E.I."/>
            <person name="Hoff W.D."/>
            <person name="Elshahed M.S."/>
        </authorList>
    </citation>
    <scope>NUCLEOTIDE SEQUENCE [LARGE SCALE GENOMIC DNA]</scope>
    <source>
        <strain evidence="1 3">DX253</strain>
    </source>
</reference>
<evidence type="ECO:0000313" key="4">
    <source>
        <dbReference type="Proteomes" id="UP000184203"/>
    </source>
</evidence>
<dbReference type="PATRIC" id="fig|797209.4.peg.3831"/>
<dbReference type="GO" id="GO:0051996">
    <property type="term" value="F:squalene synthase [NAD(P)H] activity"/>
    <property type="evidence" value="ECO:0007669"/>
    <property type="project" value="InterPro"/>
</dbReference>
<evidence type="ECO:0000313" key="3">
    <source>
        <dbReference type="Proteomes" id="UP000003751"/>
    </source>
</evidence>
<dbReference type="OrthoDB" id="192754at2157"/>
<accession>E7QYM5</accession>
<evidence type="ECO:0000313" key="2">
    <source>
        <dbReference type="EMBL" id="SHK00284.1"/>
    </source>
</evidence>
<dbReference type="AlphaFoldDB" id="E7QYM5"/>
<dbReference type="EMBL" id="FRAN01000001">
    <property type="protein sequence ID" value="SHK00284.1"/>
    <property type="molecule type" value="Genomic_DNA"/>
</dbReference>
<name>E7QYM5_HALPU</name>
<dbReference type="SUPFAM" id="SSF48576">
    <property type="entry name" value="Terpenoid synthases"/>
    <property type="match status" value="1"/>
</dbReference>
<keyword evidence="2" id="KW-0808">Transferase</keyword>
<gene>
    <name evidence="2" type="ORF">SAMN05444342_0240</name>
    <name evidence="1" type="ORF">ZOD2009_19578</name>
</gene>
<dbReference type="Gene3D" id="1.10.600.10">
    <property type="entry name" value="Farnesyl Diphosphate Synthase"/>
    <property type="match status" value="1"/>
</dbReference>